<comment type="caution">
    <text evidence="2">The sequence shown here is derived from an EMBL/GenBank/DDBJ whole genome shotgun (WGS) entry which is preliminary data.</text>
</comment>
<evidence type="ECO:0000313" key="2">
    <source>
        <dbReference type="EMBL" id="MED6167821.1"/>
    </source>
</evidence>
<reference evidence="2 3" key="1">
    <citation type="journal article" date="2023" name="Plants (Basel)">
        <title>Bridging the Gap: Combining Genomics and Transcriptomics Approaches to Understand Stylosanthes scabra, an Orphan Legume from the Brazilian Caatinga.</title>
        <authorList>
            <person name="Ferreira-Neto J.R.C."/>
            <person name="da Silva M.D."/>
            <person name="Binneck E."/>
            <person name="de Melo N.F."/>
            <person name="da Silva R.H."/>
            <person name="de Melo A.L.T.M."/>
            <person name="Pandolfi V."/>
            <person name="Bustamante F.O."/>
            <person name="Brasileiro-Vidal A.C."/>
            <person name="Benko-Iseppon A.M."/>
        </authorList>
    </citation>
    <scope>NUCLEOTIDE SEQUENCE [LARGE SCALE GENOMIC DNA]</scope>
    <source>
        <tissue evidence="2">Leaves</tissue>
    </source>
</reference>
<feature type="compositionally biased region" description="Polar residues" evidence="1">
    <location>
        <begin position="36"/>
        <end position="45"/>
    </location>
</feature>
<gene>
    <name evidence="2" type="ORF">PIB30_006471</name>
</gene>
<feature type="region of interest" description="Disordered" evidence="1">
    <location>
        <begin position="29"/>
        <end position="117"/>
    </location>
</feature>
<protein>
    <submittedName>
        <fullName evidence="2">Uncharacterized protein</fullName>
    </submittedName>
</protein>
<sequence>MTAVQWPTSTLSSLIPRLTGEDAQFAQAAHAPAIRSEQQVDNNGSHMWASGIGKANNESSSSKRRGDCEASEDKGVPQRRRIDPSSTQTRSPNAVSSNISSLEGVQMTIMEMNAPLK</sequence>
<feature type="compositionally biased region" description="Polar residues" evidence="1">
    <location>
        <begin position="84"/>
        <end position="103"/>
    </location>
</feature>
<organism evidence="2 3">
    <name type="scientific">Stylosanthes scabra</name>
    <dbReference type="NCBI Taxonomy" id="79078"/>
    <lineage>
        <taxon>Eukaryota</taxon>
        <taxon>Viridiplantae</taxon>
        <taxon>Streptophyta</taxon>
        <taxon>Embryophyta</taxon>
        <taxon>Tracheophyta</taxon>
        <taxon>Spermatophyta</taxon>
        <taxon>Magnoliopsida</taxon>
        <taxon>eudicotyledons</taxon>
        <taxon>Gunneridae</taxon>
        <taxon>Pentapetalae</taxon>
        <taxon>rosids</taxon>
        <taxon>fabids</taxon>
        <taxon>Fabales</taxon>
        <taxon>Fabaceae</taxon>
        <taxon>Papilionoideae</taxon>
        <taxon>50 kb inversion clade</taxon>
        <taxon>dalbergioids sensu lato</taxon>
        <taxon>Dalbergieae</taxon>
        <taxon>Pterocarpus clade</taxon>
        <taxon>Stylosanthes</taxon>
    </lineage>
</organism>
<evidence type="ECO:0000256" key="1">
    <source>
        <dbReference type="SAM" id="MobiDB-lite"/>
    </source>
</evidence>
<dbReference type="Proteomes" id="UP001341840">
    <property type="component" value="Unassembled WGS sequence"/>
</dbReference>
<name>A0ABU6V2I7_9FABA</name>
<accession>A0ABU6V2I7</accession>
<feature type="compositionally biased region" description="Basic and acidic residues" evidence="1">
    <location>
        <begin position="64"/>
        <end position="83"/>
    </location>
</feature>
<dbReference type="EMBL" id="JASCZI010151048">
    <property type="protein sequence ID" value="MED6167821.1"/>
    <property type="molecule type" value="Genomic_DNA"/>
</dbReference>
<keyword evidence="3" id="KW-1185">Reference proteome</keyword>
<proteinExistence type="predicted"/>
<evidence type="ECO:0000313" key="3">
    <source>
        <dbReference type="Proteomes" id="UP001341840"/>
    </source>
</evidence>